<dbReference type="Pfam" id="PF09848">
    <property type="entry name" value="SLFN-g3_helicase"/>
    <property type="match status" value="1"/>
</dbReference>
<evidence type="ECO:0000313" key="3">
    <source>
        <dbReference type="EMBL" id="MVN23463.1"/>
    </source>
</evidence>
<reference evidence="3 4" key="1">
    <citation type="submission" date="2019-12" db="EMBL/GenBank/DDBJ databases">
        <title>Mucilaginibacter sp. HMF7410 genome sequencing and assembly.</title>
        <authorList>
            <person name="Kang H."/>
            <person name="Cha I."/>
            <person name="Kim H."/>
            <person name="Joh K."/>
        </authorList>
    </citation>
    <scope>NUCLEOTIDE SEQUENCE [LARGE SCALE GENOMIC DNA]</scope>
    <source>
        <strain evidence="3 4">HMF7410</strain>
    </source>
</reference>
<evidence type="ECO:0000259" key="2">
    <source>
        <dbReference type="Pfam" id="PF09848"/>
    </source>
</evidence>
<evidence type="ECO:0000256" key="1">
    <source>
        <dbReference type="ARBA" id="ARBA00034923"/>
    </source>
</evidence>
<dbReference type="AlphaFoldDB" id="A0A7K1T1K2"/>
<evidence type="ECO:0000313" key="4">
    <source>
        <dbReference type="Proteomes" id="UP000462014"/>
    </source>
</evidence>
<dbReference type="InterPro" id="IPR018647">
    <property type="entry name" value="SLFN_3-like_DNA/RNA_helicase"/>
</dbReference>
<dbReference type="GO" id="GO:0043138">
    <property type="term" value="F:3'-5' DNA helicase activity"/>
    <property type="evidence" value="ECO:0007669"/>
    <property type="project" value="TreeGrafter"/>
</dbReference>
<dbReference type="Proteomes" id="UP000462014">
    <property type="component" value="Unassembled WGS sequence"/>
</dbReference>
<protein>
    <recommendedName>
        <fullName evidence="1">DNA 3'-5' helicase II</fullName>
    </recommendedName>
</protein>
<dbReference type="GO" id="GO:0000725">
    <property type="term" value="P:recombinational repair"/>
    <property type="evidence" value="ECO:0007669"/>
    <property type="project" value="TreeGrafter"/>
</dbReference>
<dbReference type="InterPro" id="IPR000212">
    <property type="entry name" value="DNA_helicase_UvrD/REP"/>
</dbReference>
<dbReference type="RefSeq" id="WP_157569720.1">
    <property type="nucleotide sequence ID" value="NZ_WPIK01000027.1"/>
</dbReference>
<name>A0A7K1T1K2_9SPHI</name>
<comment type="caution">
    <text evidence="3">The sequence shown here is derived from an EMBL/GenBank/DDBJ whole genome shotgun (WGS) entry which is preliminary data.</text>
</comment>
<keyword evidence="4" id="KW-1185">Reference proteome</keyword>
<dbReference type="SUPFAM" id="SSF52540">
    <property type="entry name" value="P-loop containing nucleoside triphosphate hydrolases"/>
    <property type="match status" value="1"/>
</dbReference>
<dbReference type="GO" id="GO:0003677">
    <property type="term" value="F:DNA binding"/>
    <property type="evidence" value="ECO:0007669"/>
    <property type="project" value="InterPro"/>
</dbReference>
<sequence>MPNFRFRLPIDRQLTDAQRLALNNDSSILICGGPGSGKTVVTINRFLKPIRNNKDVMLFTYNRTLLASIKGLLTEKSEELFGNLNAAAIKDVIDNKVASFYKWYGWFRPEFDEERVENDFKRKILNRGGRKYSEIFFDEAQDLTSSVFTNSFILADKVSCGADNAQNLQGNFPPDEAVDVIFGSLRRQSYTELQQLEANFRNTKEIFEFARGFVPEDLGVQEIDISELDSGENPEIIIGLNEVQQMEYMQRIIENNTNSNIGILVNYSNQVIKIKEHLEKNGYSCKADASEDKSFSYYYSNNMPYEDERVMFDQMKTPFIVTYDSCKGLEFDIVIMPFFNDAQAALNKPRRHKEGDKYIIEKNADGTNKMWATVNHYYVGATRAKTLLYVLCYLKPSILNFYKPVLASDSDNDLPF</sequence>
<feature type="domain" description="Schlafen group 3-like DNA/RNA helicase" evidence="2">
    <location>
        <begin position="28"/>
        <end position="392"/>
    </location>
</feature>
<organism evidence="3 4">
    <name type="scientific">Mucilaginibacter arboris</name>
    <dbReference type="NCBI Taxonomy" id="2682090"/>
    <lineage>
        <taxon>Bacteria</taxon>
        <taxon>Pseudomonadati</taxon>
        <taxon>Bacteroidota</taxon>
        <taxon>Sphingobacteriia</taxon>
        <taxon>Sphingobacteriales</taxon>
        <taxon>Sphingobacteriaceae</taxon>
        <taxon>Mucilaginibacter</taxon>
    </lineage>
</organism>
<proteinExistence type="predicted"/>
<dbReference type="Gene3D" id="3.40.50.300">
    <property type="entry name" value="P-loop containing nucleotide triphosphate hydrolases"/>
    <property type="match status" value="2"/>
</dbReference>
<dbReference type="InterPro" id="IPR027417">
    <property type="entry name" value="P-loop_NTPase"/>
</dbReference>
<gene>
    <name evidence="3" type="ORF">GO621_18220</name>
</gene>
<dbReference type="PANTHER" id="PTHR11070">
    <property type="entry name" value="UVRD / RECB / PCRA DNA HELICASE FAMILY MEMBER"/>
    <property type="match status" value="1"/>
</dbReference>
<accession>A0A7K1T1K2</accession>
<dbReference type="GO" id="GO:0005524">
    <property type="term" value="F:ATP binding"/>
    <property type="evidence" value="ECO:0007669"/>
    <property type="project" value="InterPro"/>
</dbReference>
<dbReference type="EMBL" id="WPIK01000027">
    <property type="protein sequence ID" value="MVN23463.1"/>
    <property type="molecule type" value="Genomic_DNA"/>
</dbReference>
<dbReference type="PANTHER" id="PTHR11070:SF2">
    <property type="entry name" value="ATP-DEPENDENT DNA HELICASE SRS2"/>
    <property type="match status" value="1"/>
</dbReference>
<dbReference type="GO" id="GO:0005829">
    <property type="term" value="C:cytosol"/>
    <property type="evidence" value="ECO:0007669"/>
    <property type="project" value="TreeGrafter"/>
</dbReference>